<sequence length="258" mass="26841">MLTELDPRVAAHVNAHAVLGALPVLAARVPDARDVLAGLTRPTAVILKAPGVAPAAYTFTDKAIAPGAASGARRVTLLFTSPDHLNRMIAGSAQPIPVASPAGLRFLTGAFTRLADLLGRYLRPTANDLGDPSVREASTLMILHVAAAAIAQVANEDRSGRFSAAHVPDGEVALEVGDDIDLRLLVARGRFTFIGAGAEEPARAALRFADLDVAGDVLSGRASALSSICDGTLGMRGYIPMLDNVSRILDRVGHYLGD</sequence>
<dbReference type="RefSeq" id="WP_313545264.1">
    <property type="nucleotide sequence ID" value="NZ_CP134880.1"/>
</dbReference>
<protein>
    <recommendedName>
        <fullName evidence="2">SCP2 domain-containing protein</fullName>
    </recommendedName>
</protein>
<dbReference type="EMBL" id="CP134880">
    <property type="protein sequence ID" value="WNM28727.1"/>
    <property type="molecule type" value="Genomic_DNA"/>
</dbReference>
<dbReference type="AlphaFoldDB" id="A0AA96FFD8"/>
<evidence type="ECO:0000313" key="1">
    <source>
        <dbReference type="EMBL" id="WNM28727.1"/>
    </source>
</evidence>
<name>A0AA96FFD8_9MICO</name>
<accession>A0AA96FFD8</accession>
<dbReference type="KEGG" id="dcp:RN607_06900"/>
<dbReference type="Proteomes" id="UP001303408">
    <property type="component" value="Chromosome"/>
</dbReference>
<proteinExistence type="predicted"/>
<gene>
    <name evidence="1" type="ORF">RN607_06900</name>
</gene>
<organism evidence="1">
    <name type="scientific">Demequina capsici</name>
    <dbReference type="NCBI Taxonomy" id="3075620"/>
    <lineage>
        <taxon>Bacteria</taxon>
        <taxon>Bacillati</taxon>
        <taxon>Actinomycetota</taxon>
        <taxon>Actinomycetes</taxon>
        <taxon>Micrococcales</taxon>
        <taxon>Demequinaceae</taxon>
        <taxon>Demequina</taxon>
    </lineage>
</organism>
<reference evidence="1" key="1">
    <citation type="submission" date="2023-09" db="EMBL/GenBank/DDBJ databases">
        <title>Demequina sp. a novel bacteria isolated from Capsicum annuum.</title>
        <authorList>
            <person name="Humaira Z."/>
            <person name="Lee J."/>
            <person name="Cho D."/>
        </authorList>
    </citation>
    <scope>NUCLEOTIDE SEQUENCE</scope>
    <source>
        <strain evidence="1">PMTSA13</strain>
    </source>
</reference>
<evidence type="ECO:0008006" key="2">
    <source>
        <dbReference type="Google" id="ProtNLM"/>
    </source>
</evidence>